<dbReference type="GO" id="GO:0005886">
    <property type="term" value="C:plasma membrane"/>
    <property type="evidence" value="ECO:0007669"/>
    <property type="project" value="UniProtKB-SubCell"/>
</dbReference>
<dbReference type="Proteomes" id="UP000744769">
    <property type="component" value="Unassembled WGS sequence"/>
</dbReference>
<protein>
    <submittedName>
        <fullName evidence="10">FtsX-like permease family protein</fullName>
    </submittedName>
</protein>
<evidence type="ECO:0000313" key="11">
    <source>
        <dbReference type="Proteomes" id="UP000744769"/>
    </source>
</evidence>
<feature type="transmembrane region" description="Helical" evidence="7">
    <location>
        <begin position="318"/>
        <end position="348"/>
    </location>
</feature>
<evidence type="ECO:0000256" key="4">
    <source>
        <dbReference type="ARBA" id="ARBA00022989"/>
    </source>
</evidence>
<evidence type="ECO:0000256" key="3">
    <source>
        <dbReference type="ARBA" id="ARBA00022692"/>
    </source>
</evidence>
<organism evidence="10 11">
    <name type="scientific">Metallococcus carri</name>
    <dbReference type="NCBI Taxonomy" id="1656884"/>
    <lineage>
        <taxon>Bacteria</taxon>
        <taxon>Bacillati</taxon>
        <taxon>Actinomycetota</taxon>
        <taxon>Actinomycetes</taxon>
        <taxon>Micrococcales</taxon>
        <taxon>Dermacoccaceae</taxon>
        <taxon>Metallococcus</taxon>
    </lineage>
</organism>
<proteinExistence type="inferred from homology"/>
<evidence type="ECO:0000313" key="10">
    <source>
        <dbReference type="EMBL" id="NHN54635.1"/>
    </source>
</evidence>
<comment type="subcellular location">
    <subcellularLocation>
        <location evidence="1">Cell membrane</location>
        <topology evidence="1">Multi-pass membrane protein</topology>
    </subcellularLocation>
</comment>
<sequence>MLRATWRSLIARRMRLLMSTFAIVLGVAFVAGSLVFTDTLDRAFTGIVSGTVGDVMVRPQGAQASTRAGTTATVPVSLVARVKQVPGVRDAVGEARSPTVYVLDKRGKPLGGQGAPGFAMGYHTLPAAHGIPALTLTAGRPPTRAGEVTIDPATAGAAAYRIGDTVSLLTAGTPPRITARIVGFAKFGQGSLVGATLTTFDPATAQRLFVGNSRGYQDIWVTAQPGVSDTELRSRIAAVLPRGVQADTGDAVAKESGGQIKQALGFITTFLLIFAGISLLVGGFLIVNTFSMLVAQRSRELALLRALGARRGQVTRSVLAEALVVGLVGSTVGLGLGFLLAIGIRALFARFGLDLSGTPLVFRARTVLAAYGIGMVVTAIAAYLPARRASSIPPVAALRDDIALPERAVWRRWHLGMILLGGAAGALIKASIRPVQHSTYVLAVGMIAALFAVILISPVVARPVLRAAGVPYRWIFGAVGRLAEENSLRNPRRTAATASALMIGMTLVSMMTVFGASAKSSVDALIADNFTGDYVVSSQTGIPFSPSLADSMAKVPGVQEVSRLRYSPAQIGTDKDALAGIEPRTFGDIVKIELVAGRMPAVKGHTLLVQDDVAAQRRLGVGSKVPVSLGGRPATFTVIGIFKKSPAILVRYLTSLEGYAAAGGRPQDTFVYVIQRGGADPAAVERRLQQIVAPVPTVTVKNQQEFAAQQHEQIDTLLRIIYALLGLAVIIAVLGIVNTLALSVIERTREIGLLRAVGLSRRQLRRMVRLEAVVVSLLGAVLGVALGVALGYALQRSQRDQGITVLAVPWTQLGLYVVLAALVGVLAAWLPARRAARLDVLRAIATE</sequence>
<feature type="transmembrane region" description="Helical" evidence="7">
    <location>
        <begin position="770"/>
        <end position="793"/>
    </location>
</feature>
<dbReference type="InterPro" id="IPR003838">
    <property type="entry name" value="ABC3_permease_C"/>
</dbReference>
<feature type="domain" description="MacB-like periplasmic core" evidence="9">
    <location>
        <begin position="494"/>
        <end position="691"/>
    </location>
</feature>
<feature type="transmembrane region" description="Helical" evidence="7">
    <location>
        <begin position="368"/>
        <end position="386"/>
    </location>
</feature>
<dbReference type="InterPro" id="IPR025857">
    <property type="entry name" value="MacB_PCD"/>
</dbReference>
<feature type="transmembrane region" description="Helical" evidence="7">
    <location>
        <begin position="270"/>
        <end position="295"/>
    </location>
</feature>
<evidence type="ECO:0000256" key="5">
    <source>
        <dbReference type="ARBA" id="ARBA00023136"/>
    </source>
</evidence>
<keyword evidence="11" id="KW-1185">Reference proteome</keyword>
<evidence type="ECO:0000259" key="9">
    <source>
        <dbReference type="Pfam" id="PF12704"/>
    </source>
</evidence>
<feature type="domain" description="ABC3 transporter permease C-terminal" evidence="8">
    <location>
        <begin position="724"/>
        <end position="839"/>
    </location>
</feature>
<evidence type="ECO:0000256" key="7">
    <source>
        <dbReference type="SAM" id="Phobius"/>
    </source>
</evidence>
<feature type="transmembrane region" description="Helical" evidence="7">
    <location>
        <begin position="438"/>
        <end position="461"/>
    </location>
</feature>
<feature type="domain" description="ABC3 transporter permease C-terminal" evidence="8">
    <location>
        <begin position="273"/>
        <end position="394"/>
    </location>
</feature>
<dbReference type="Pfam" id="PF02687">
    <property type="entry name" value="FtsX"/>
    <property type="match status" value="2"/>
</dbReference>
<comment type="similarity">
    <text evidence="6">Belongs to the ABC-4 integral membrane protein family.</text>
</comment>
<comment type="caution">
    <text evidence="10">The sequence shown here is derived from an EMBL/GenBank/DDBJ whole genome shotgun (WGS) entry which is preliminary data.</text>
</comment>
<evidence type="ECO:0000256" key="1">
    <source>
        <dbReference type="ARBA" id="ARBA00004651"/>
    </source>
</evidence>
<keyword evidence="4 7" id="KW-1133">Transmembrane helix</keyword>
<dbReference type="PANTHER" id="PTHR30572:SF4">
    <property type="entry name" value="ABC TRANSPORTER PERMEASE YTRF"/>
    <property type="match status" value="1"/>
</dbReference>
<dbReference type="RefSeq" id="WP_166192505.1">
    <property type="nucleotide sequence ID" value="NZ_JAAOIV010000001.1"/>
</dbReference>
<accession>A0A967AZE7</accession>
<feature type="transmembrane region" description="Helical" evidence="7">
    <location>
        <begin position="813"/>
        <end position="832"/>
    </location>
</feature>
<dbReference type="EMBL" id="JAAOIV010000001">
    <property type="protein sequence ID" value="NHN54635.1"/>
    <property type="molecule type" value="Genomic_DNA"/>
</dbReference>
<keyword evidence="3 7" id="KW-0812">Transmembrane</keyword>
<keyword evidence="2" id="KW-1003">Cell membrane</keyword>
<name>A0A967AZE7_9MICO</name>
<reference evidence="10" key="1">
    <citation type="submission" date="2020-03" db="EMBL/GenBank/DDBJ databases">
        <title>Draft sequencing of Calidifontibacter sp. DB0510.</title>
        <authorList>
            <person name="Kim D.-U."/>
        </authorList>
    </citation>
    <scope>NUCLEOTIDE SEQUENCE</scope>
    <source>
        <strain evidence="10">DB0510</strain>
    </source>
</reference>
<evidence type="ECO:0000259" key="8">
    <source>
        <dbReference type="Pfam" id="PF02687"/>
    </source>
</evidence>
<dbReference type="GO" id="GO:0022857">
    <property type="term" value="F:transmembrane transporter activity"/>
    <property type="evidence" value="ECO:0007669"/>
    <property type="project" value="TreeGrafter"/>
</dbReference>
<feature type="transmembrane region" description="Helical" evidence="7">
    <location>
        <begin position="495"/>
        <end position="516"/>
    </location>
</feature>
<dbReference type="Pfam" id="PF12704">
    <property type="entry name" value="MacB_PCD"/>
    <property type="match status" value="2"/>
</dbReference>
<dbReference type="PANTHER" id="PTHR30572">
    <property type="entry name" value="MEMBRANE COMPONENT OF TRANSPORTER-RELATED"/>
    <property type="match status" value="1"/>
</dbReference>
<feature type="domain" description="MacB-like periplasmic core" evidence="9">
    <location>
        <begin position="17"/>
        <end position="238"/>
    </location>
</feature>
<evidence type="ECO:0000256" key="2">
    <source>
        <dbReference type="ARBA" id="ARBA00022475"/>
    </source>
</evidence>
<keyword evidence="5 7" id="KW-0472">Membrane</keyword>
<gene>
    <name evidence="10" type="ORF">G9U51_02420</name>
</gene>
<dbReference type="InterPro" id="IPR050250">
    <property type="entry name" value="Macrolide_Exporter_MacB"/>
</dbReference>
<feature type="transmembrane region" description="Helical" evidence="7">
    <location>
        <begin position="413"/>
        <end position="432"/>
    </location>
</feature>
<evidence type="ECO:0000256" key="6">
    <source>
        <dbReference type="ARBA" id="ARBA00038076"/>
    </source>
</evidence>
<dbReference type="AlphaFoldDB" id="A0A967AZE7"/>
<feature type="transmembrane region" description="Helical" evidence="7">
    <location>
        <begin position="720"/>
        <end position="745"/>
    </location>
</feature>